<dbReference type="Proteomes" id="UP000001593">
    <property type="component" value="Unassembled WGS sequence"/>
</dbReference>
<dbReference type="Gene3D" id="3.30.40.10">
    <property type="entry name" value="Zinc/RING finger domain, C3HC4 (zinc finger)"/>
    <property type="match status" value="1"/>
</dbReference>
<feature type="compositionally biased region" description="Pro residues" evidence="7">
    <location>
        <begin position="212"/>
        <end position="221"/>
    </location>
</feature>
<dbReference type="InterPro" id="IPR050952">
    <property type="entry name" value="TRIM-NHL_E3_ligases"/>
</dbReference>
<dbReference type="PROSITE" id="PS50089">
    <property type="entry name" value="ZF_RING_2"/>
    <property type="match status" value="1"/>
</dbReference>
<gene>
    <name evidence="9" type="ORF">NEMVEDRAFT_v1g198272</name>
</gene>
<protein>
    <recommendedName>
        <fullName evidence="8">RING-type domain-containing protein</fullName>
    </recommendedName>
</protein>
<evidence type="ECO:0000256" key="7">
    <source>
        <dbReference type="SAM" id="MobiDB-lite"/>
    </source>
</evidence>
<evidence type="ECO:0000313" key="9">
    <source>
        <dbReference type="EMBL" id="EDO48099.1"/>
    </source>
</evidence>
<dbReference type="OMA" id="DYGSECV"/>
<dbReference type="SMART" id="SM00184">
    <property type="entry name" value="RING"/>
    <property type="match status" value="1"/>
</dbReference>
<dbReference type="SUPFAM" id="SSF101898">
    <property type="entry name" value="NHL repeat"/>
    <property type="match status" value="1"/>
</dbReference>
<evidence type="ECO:0000256" key="2">
    <source>
        <dbReference type="ARBA" id="ARBA00022737"/>
    </source>
</evidence>
<dbReference type="InterPro" id="IPR017907">
    <property type="entry name" value="Znf_RING_CS"/>
</dbReference>
<sequence length="564" mass="61963">MAFFKKIPSKSDELSGSNSLVCPICEEEYDDPKRLPCMHTICLGCLESMVPKNALIMKCPIDEQELPMPMGGINALPSDLRIVRLLEVASGGQTKSKKKRRSLSAKSLENNEKQSHRAVHGKEAISLEEEATQVKKLISETAEKIRDALTTKENEMLKKVDEIVKRQLKKRASIASVSSISEDDEAWPDSPTDGDVFDDEKKENTSPKSKTKPPPVPPKRPPSFLIDLTPSRKILQMVREEGLGNLQFGRKMSAPGDAGPPAPLAHATPSFGGAAEVIDCINLPNRFKRNFGPTAVAVSPKGHVAVSDYGSECVLLFDEEWNFVRKIGEGDCNEAGLEGPDGLAFLPDSTLIVSDAPLEGVQAIKLYKPSGEYKETIVELDTDAMGDDALYFGRLTTDANSRIILACSGTEPCIRVYSRTGELELEFGAGILNGPQKALFHDNKYFVSDSLIGRHKCNIKMFDKEGKYVKQFDDNKLHVGEQDSLGLDITYPIQIAVDPHTNTLLAYHGLDKCIRIYKTDGSFVIGFRTVTGIRDIAVNKDSTVVASCGEESMLPRSVQILKYL</sequence>
<dbReference type="GO" id="GO:0043161">
    <property type="term" value="P:proteasome-mediated ubiquitin-dependent protein catabolic process"/>
    <property type="evidence" value="ECO:0000318"/>
    <property type="project" value="GO_Central"/>
</dbReference>
<evidence type="ECO:0000259" key="8">
    <source>
        <dbReference type="PROSITE" id="PS50089"/>
    </source>
</evidence>
<dbReference type="eggNOG" id="KOG2177">
    <property type="taxonomic scope" value="Eukaryota"/>
</dbReference>
<dbReference type="AlphaFoldDB" id="A7RK42"/>
<dbReference type="GO" id="GO:0000209">
    <property type="term" value="P:protein polyubiquitination"/>
    <property type="evidence" value="ECO:0000318"/>
    <property type="project" value="GO_Central"/>
</dbReference>
<dbReference type="EMBL" id="DS469515">
    <property type="protein sequence ID" value="EDO48099.1"/>
    <property type="molecule type" value="Genomic_DNA"/>
</dbReference>
<keyword evidence="1" id="KW-0479">Metal-binding</keyword>
<dbReference type="InterPro" id="IPR001258">
    <property type="entry name" value="NHL_repeat"/>
</dbReference>
<feature type="region of interest" description="Disordered" evidence="7">
    <location>
        <begin position="174"/>
        <end position="225"/>
    </location>
</feature>
<dbReference type="PROSITE" id="PS00518">
    <property type="entry name" value="ZF_RING_1"/>
    <property type="match status" value="1"/>
</dbReference>
<dbReference type="InterPro" id="IPR001841">
    <property type="entry name" value="Znf_RING"/>
</dbReference>
<dbReference type="InParanoid" id="A7RK42"/>
<proteinExistence type="predicted"/>
<keyword evidence="3 5" id="KW-0863">Zinc-finger</keyword>
<keyword evidence="4" id="KW-0862">Zinc</keyword>
<dbReference type="PANTHER" id="PTHR24104">
    <property type="entry name" value="E3 UBIQUITIN-PROTEIN LIGASE NHLRC1-RELATED"/>
    <property type="match status" value="1"/>
</dbReference>
<dbReference type="PANTHER" id="PTHR24104:SF48">
    <property type="entry name" value="PROTEIN WECH"/>
    <property type="match status" value="1"/>
</dbReference>
<name>A7RK42_NEMVE</name>
<dbReference type="InterPro" id="IPR027370">
    <property type="entry name" value="Znf-RING_euk"/>
</dbReference>
<evidence type="ECO:0000256" key="1">
    <source>
        <dbReference type="ARBA" id="ARBA00022723"/>
    </source>
</evidence>
<dbReference type="OrthoDB" id="5968523at2759"/>
<dbReference type="Pfam" id="PF13445">
    <property type="entry name" value="zf-RING_UBOX"/>
    <property type="match status" value="1"/>
</dbReference>
<feature type="repeat" description="NHL" evidence="6">
    <location>
        <begin position="292"/>
        <end position="320"/>
    </location>
</feature>
<evidence type="ECO:0000256" key="3">
    <source>
        <dbReference type="ARBA" id="ARBA00022771"/>
    </source>
</evidence>
<reference evidence="9 10" key="1">
    <citation type="journal article" date="2007" name="Science">
        <title>Sea anemone genome reveals ancestral eumetazoan gene repertoire and genomic organization.</title>
        <authorList>
            <person name="Putnam N.H."/>
            <person name="Srivastava M."/>
            <person name="Hellsten U."/>
            <person name="Dirks B."/>
            <person name="Chapman J."/>
            <person name="Salamov A."/>
            <person name="Terry A."/>
            <person name="Shapiro H."/>
            <person name="Lindquist E."/>
            <person name="Kapitonov V.V."/>
            <person name="Jurka J."/>
            <person name="Genikhovich G."/>
            <person name="Grigoriev I.V."/>
            <person name="Lucas S.M."/>
            <person name="Steele R.E."/>
            <person name="Finnerty J.R."/>
            <person name="Technau U."/>
            <person name="Martindale M.Q."/>
            <person name="Rokhsar D.S."/>
        </authorList>
    </citation>
    <scope>NUCLEOTIDE SEQUENCE [LARGE SCALE GENOMIC DNA]</scope>
    <source>
        <strain evidence="10">CH2 X CH6</strain>
    </source>
</reference>
<dbReference type="PhylomeDB" id="A7RK42"/>
<dbReference type="PROSITE" id="PS51125">
    <property type="entry name" value="NHL"/>
    <property type="match status" value="1"/>
</dbReference>
<keyword evidence="10" id="KW-1185">Reference proteome</keyword>
<evidence type="ECO:0000256" key="4">
    <source>
        <dbReference type="ARBA" id="ARBA00022833"/>
    </source>
</evidence>
<dbReference type="KEGG" id="nve:5520332"/>
<dbReference type="GO" id="GO:0008270">
    <property type="term" value="F:zinc ion binding"/>
    <property type="evidence" value="ECO:0007669"/>
    <property type="project" value="UniProtKB-KW"/>
</dbReference>
<feature type="compositionally biased region" description="Basic and acidic residues" evidence="7">
    <location>
        <begin position="109"/>
        <end position="125"/>
    </location>
</feature>
<evidence type="ECO:0000313" key="10">
    <source>
        <dbReference type="Proteomes" id="UP000001593"/>
    </source>
</evidence>
<evidence type="ECO:0000256" key="5">
    <source>
        <dbReference type="PROSITE-ProRule" id="PRU00175"/>
    </source>
</evidence>
<feature type="domain" description="RING-type" evidence="8">
    <location>
        <begin position="22"/>
        <end position="63"/>
    </location>
</feature>
<accession>A7RK42</accession>
<dbReference type="SUPFAM" id="SSF57850">
    <property type="entry name" value="RING/U-box"/>
    <property type="match status" value="1"/>
</dbReference>
<dbReference type="InterPro" id="IPR013083">
    <property type="entry name" value="Znf_RING/FYVE/PHD"/>
</dbReference>
<dbReference type="HOGENOM" id="CLU_483412_0_0_1"/>
<dbReference type="Gene3D" id="2.120.10.30">
    <property type="entry name" value="TolB, C-terminal domain"/>
    <property type="match status" value="1"/>
</dbReference>
<feature type="region of interest" description="Disordered" evidence="7">
    <location>
        <begin position="93"/>
        <end position="126"/>
    </location>
</feature>
<keyword evidence="2" id="KW-0677">Repeat</keyword>
<organism evidence="9 10">
    <name type="scientific">Nematostella vectensis</name>
    <name type="common">Starlet sea anemone</name>
    <dbReference type="NCBI Taxonomy" id="45351"/>
    <lineage>
        <taxon>Eukaryota</taxon>
        <taxon>Metazoa</taxon>
        <taxon>Cnidaria</taxon>
        <taxon>Anthozoa</taxon>
        <taxon>Hexacorallia</taxon>
        <taxon>Actiniaria</taxon>
        <taxon>Edwardsiidae</taxon>
        <taxon>Nematostella</taxon>
    </lineage>
</organism>
<dbReference type="GO" id="GO:0061630">
    <property type="term" value="F:ubiquitin protein ligase activity"/>
    <property type="evidence" value="ECO:0000318"/>
    <property type="project" value="GO_Central"/>
</dbReference>
<evidence type="ECO:0000256" key="6">
    <source>
        <dbReference type="PROSITE-ProRule" id="PRU00504"/>
    </source>
</evidence>
<dbReference type="InterPro" id="IPR011042">
    <property type="entry name" value="6-blade_b-propeller_TolB-like"/>
</dbReference>